<protein>
    <submittedName>
        <fullName evidence="4">MCE family protein</fullName>
    </submittedName>
</protein>
<dbReference type="InterPro" id="IPR003399">
    <property type="entry name" value="Mce/MlaD"/>
</dbReference>
<evidence type="ECO:0000259" key="3">
    <source>
        <dbReference type="Pfam" id="PF11887"/>
    </source>
</evidence>
<dbReference type="NCBIfam" id="TIGR00996">
    <property type="entry name" value="Mtu_fam_mce"/>
    <property type="match status" value="1"/>
</dbReference>
<reference evidence="4 5" key="1">
    <citation type="submission" date="2024-07" db="EMBL/GenBank/DDBJ databases">
        <authorList>
            <person name="Lee S."/>
            <person name="Kang M."/>
        </authorList>
    </citation>
    <scope>NUCLEOTIDE SEQUENCE [LARGE SCALE GENOMIC DNA]</scope>
    <source>
        <strain evidence="4 5">DS6</strain>
    </source>
</reference>
<gene>
    <name evidence="4" type="ORF">AB3X52_06745</name>
</gene>
<dbReference type="Pfam" id="PF11887">
    <property type="entry name" value="Mce4_CUP1"/>
    <property type="match status" value="1"/>
</dbReference>
<dbReference type="InterPro" id="IPR052336">
    <property type="entry name" value="MlaD_Phospholipid_Transporter"/>
</dbReference>
<name>A0ABV3SWI9_9ACTN</name>
<evidence type="ECO:0000313" key="5">
    <source>
        <dbReference type="Proteomes" id="UP001556631"/>
    </source>
</evidence>
<evidence type="ECO:0000256" key="1">
    <source>
        <dbReference type="SAM" id="MobiDB-lite"/>
    </source>
</evidence>
<dbReference type="EMBL" id="JBFPJR010000009">
    <property type="protein sequence ID" value="MEX0427310.1"/>
    <property type="molecule type" value="Genomic_DNA"/>
</dbReference>
<feature type="domain" description="Mammalian cell entry C-terminal" evidence="3">
    <location>
        <begin position="121"/>
        <end position="336"/>
    </location>
</feature>
<dbReference type="RefSeq" id="WP_367992568.1">
    <property type="nucleotide sequence ID" value="NZ_JBFPJR010000009.1"/>
</dbReference>
<feature type="domain" description="Mce/MlaD" evidence="2">
    <location>
        <begin position="39"/>
        <end position="115"/>
    </location>
</feature>
<dbReference type="PANTHER" id="PTHR33371:SF19">
    <property type="entry name" value="MCE-FAMILY PROTEIN MCE4A"/>
    <property type="match status" value="1"/>
</dbReference>
<evidence type="ECO:0000313" key="4">
    <source>
        <dbReference type="EMBL" id="MEX0427310.1"/>
    </source>
</evidence>
<proteinExistence type="predicted"/>
<evidence type="ECO:0000259" key="2">
    <source>
        <dbReference type="Pfam" id="PF02470"/>
    </source>
</evidence>
<keyword evidence="5" id="KW-1185">Reference proteome</keyword>
<sequence>MRLLGNQRFKVLGVVFLCLLLVAVWLTYALFTKKFSHYDRITLETDRVGLQLPDRADVKIRGVLVGEVLDMKATATGAKLTLGIYPKQLDTIPADVTGAILPKTLFGEKYVSLVAPKAKTQSHIEPGAVIEKTHVAIELEQVLSDIYPLLRTIQPADLNATLNAVATALEGRGEKLGSTLETLDTYLKKLNPQVPQLVADLRMAAKVSDTYDAALPEISQILRNSITTATTLQDHSQQLRTLLTDVTSFSDTANQFLAQNGDNLIQLGQVTAPVVKTLARYSPEFPCLLGGMDNLAGRVSDAFRDYTLHITLETLPRQPRAYTSKDKPRYGDDRGPDCLHLPSPPWSQKNPLKVVPNIDDGVDEPTGKGTDRAATTYAEPTDVDGSAAGGMSYAGTPAETAMLDQLLAPGLGVSADQVPDLGALLIGPLTRGAKVGLQ</sequence>
<dbReference type="PANTHER" id="PTHR33371">
    <property type="entry name" value="INTERMEMBRANE PHOSPHOLIPID TRANSPORT SYSTEM BINDING PROTEIN MLAD-RELATED"/>
    <property type="match status" value="1"/>
</dbReference>
<dbReference type="Pfam" id="PF02470">
    <property type="entry name" value="MlaD"/>
    <property type="match status" value="1"/>
</dbReference>
<dbReference type="InterPro" id="IPR024516">
    <property type="entry name" value="Mce_C"/>
</dbReference>
<organism evidence="4 5">
    <name type="scientific">Nocardioides eburneus</name>
    <dbReference type="NCBI Taxonomy" id="3231482"/>
    <lineage>
        <taxon>Bacteria</taxon>
        <taxon>Bacillati</taxon>
        <taxon>Actinomycetota</taxon>
        <taxon>Actinomycetes</taxon>
        <taxon>Propionibacteriales</taxon>
        <taxon>Nocardioidaceae</taxon>
        <taxon>Nocardioides</taxon>
    </lineage>
</organism>
<comment type="caution">
    <text evidence="4">The sequence shown here is derived from an EMBL/GenBank/DDBJ whole genome shotgun (WGS) entry which is preliminary data.</text>
</comment>
<dbReference type="Proteomes" id="UP001556631">
    <property type="component" value="Unassembled WGS sequence"/>
</dbReference>
<feature type="compositionally biased region" description="Basic and acidic residues" evidence="1">
    <location>
        <begin position="323"/>
        <end position="337"/>
    </location>
</feature>
<dbReference type="InterPro" id="IPR005693">
    <property type="entry name" value="Mce"/>
</dbReference>
<feature type="region of interest" description="Disordered" evidence="1">
    <location>
        <begin position="319"/>
        <end position="352"/>
    </location>
</feature>
<accession>A0ABV3SWI9</accession>